<dbReference type="Gene3D" id="3.40.50.410">
    <property type="entry name" value="von Willebrand factor, type A domain"/>
    <property type="match status" value="1"/>
</dbReference>
<gene>
    <name evidence="7" type="ORF">A2161_05440</name>
</gene>
<evidence type="ECO:0000256" key="2">
    <source>
        <dbReference type="ARBA" id="ARBA00022692"/>
    </source>
</evidence>
<proteinExistence type="predicted"/>
<dbReference type="PANTHER" id="PTHR22550:SF5">
    <property type="entry name" value="LEUCINE ZIPPER PROTEIN 4"/>
    <property type="match status" value="1"/>
</dbReference>
<keyword evidence="3 5" id="KW-1133">Transmembrane helix</keyword>
<dbReference type="PROSITE" id="PS50234">
    <property type="entry name" value="VWFA"/>
    <property type="match status" value="1"/>
</dbReference>
<feature type="domain" description="VWFA" evidence="6">
    <location>
        <begin position="89"/>
        <end position="284"/>
    </location>
</feature>
<protein>
    <submittedName>
        <fullName evidence="7">Aerotolerance regulator BatA</fullName>
    </submittedName>
</protein>
<dbReference type="Pfam" id="PF07584">
    <property type="entry name" value="BatA"/>
    <property type="match status" value="1"/>
</dbReference>
<dbReference type="InterPro" id="IPR050768">
    <property type="entry name" value="UPF0353/GerABKA_families"/>
</dbReference>
<dbReference type="CDD" id="cd01467">
    <property type="entry name" value="vWA_BatA_type"/>
    <property type="match status" value="1"/>
</dbReference>
<reference evidence="7 8" key="1">
    <citation type="journal article" date="2016" name="Nat. Commun.">
        <title>Thousands of microbial genomes shed light on interconnected biogeochemical processes in an aquifer system.</title>
        <authorList>
            <person name="Anantharaman K."/>
            <person name="Brown C.T."/>
            <person name="Hug L.A."/>
            <person name="Sharon I."/>
            <person name="Castelle C.J."/>
            <person name="Probst A.J."/>
            <person name="Thomas B.C."/>
            <person name="Singh A."/>
            <person name="Wilkins M.J."/>
            <person name="Karaoz U."/>
            <person name="Brodie E.L."/>
            <person name="Williams K.H."/>
            <person name="Hubbard S.S."/>
            <person name="Banfield J.F."/>
        </authorList>
    </citation>
    <scope>NUCLEOTIDE SEQUENCE [LARGE SCALE GENOMIC DNA]</scope>
</reference>
<comment type="caution">
    <text evidence="7">The sequence shown here is derived from an EMBL/GenBank/DDBJ whole genome shotgun (WGS) entry which is preliminary data.</text>
</comment>
<evidence type="ECO:0000313" key="7">
    <source>
        <dbReference type="EMBL" id="OGL46420.1"/>
    </source>
</evidence>
<dbReference type="InterPro" id="IPR033881">
    <property type="entry name" value="vWA_BatA_type"/>
</dbReference>
<organism evidence="7 8">
    <name type="scientific">Candidatus Schekmanbacteria bacterium RBG_13_48_7</name>
    <dbReference type="NCBI Taxonomy" id="1817878"/>
    <lineage>
        <taxon>Bacteria</taxon>
        <taxon>Candidatus Schekmaniibacteriota</taxon>
    </lineage>
</organism>
<dbReference type="InterPro" id="IPR036465">
    <property type="entry name" value="vWFA_dom_sf"/>
</dbReference>
<evidence type="ECO:0000259" key="6">
    <source>
        <dbReference type="PROSITE" id="PS50234"/>
    </source>
</evidence>
<evidence type="ECO:0000256" key="3">
    <source>
        <dbReference type="ARBA" id="ARBA00022989"/>
    </source>
</evidence>
<feature type="transmembrane region" description="Helical" evidence="5">
    <location>
        <begin position="6"/>
        <end position="23"/>
    </location>
</feature>
<evidence type="ECO:0000313" key="8">
    <source>
        <dbReference type="Proteomes" id="UP000179266"/>
    </source>
</evidence>
<dbReference type="AlphaFoldDB" id="A0A1F7RYB4"/>
<dbReference type="SMART" id="SM00327">
    <property type="entry name" value="VWA"/>
    <property type="match status" value="1"/>
</dbReference>
<accession>A0A1F7RYB4</accession>
<sequence length="330" mass="37081">MRFAYPWFLLLVPLCLILYSIWIKRALIRRGAIRFSDLKLVKRLPSSRLTKYFKIPLYLRIIGLCLLLIAFARPQSETANEEVLSEGIDIVLTLDVSGSMRALDFKPKNRLDVAKEVVAEFVKGRQNDRIGLVVFAAKSFTQCPLTLDYGVLLNFLEQVDIGTVKEDGTAIGMALATSANRLKNSKAASRIIILLTDGINNSGEIDPITAAKMCEALKIRVYTIGAGKEGQSVILVDDPFFGPQYRPINAELDEKALREIGSLTGGEYFRATDEKALKEIYLKIAKLEQSKIKMKTYKQYSELFPYFLLPGLGCLLLEGFLINTRFRKLP</sequence>
<feature type="transmembrane region" description="Helical" evidence="5">
    <location>
        <begin position="303"/>
        <end position="322"/>
    </location>
</feature>
<keyword evidence="2 5" id="KW-0812">Transmembrane</keyword>
<dbReference type="Proteomes" id="UP000179266">
    <property type="component" value="Unassembled WGS sequence"/>
</dbReference>
<dbReference type="EMBL" id="MGDD01000128">
    <property type="protein sequence ID" value="OGL46420.1"/>
    <property type="molecule type" value="Genomic_DNA"/>
</dbReference>
<keyword evidence="1" id="KW-1003">Cell membrane</keyword>
<evidence type="ECO:0000256" key="1">
    <source>
        <dbReference type="ARBA" id="ARBA00022475"/>
    </source>
</evidence>
<name>A0A1F7RYB4_9BACT</name>
<evidence type="ECO:0000256" key="4">
    <source>
        <dbReference type="ARBA" id="ARBA00023136"/>
    </source>
</evidence>
<dbReference type="InterPro" id="IPR024163">
    <property type="entry name" value="Aerotolerance_reg_N"/>
</dbReference>
<keyword evidence="4 5" id="KW-0472">Membrane</keyword>
<dbReference type="PANTHER" id="PTHR22550">
    <property type="entry name" value="SPORE GERMINATION PROTEIN"/>
    <property type="match status" value="1"/>
</dbReference>
<dbReference type="SUPFAM" id="SSF53300">
    <property type="entry name" value="vWA-like"/>
    <property type="match status" value="1"/>
</dbReference>
<evidence type="ECO:0000256" key="5">
    <source>
        <dbReference type="SAM" id="Phobius"/>
    </source>
</evidence>
<dbReference type="Pfam" id="PF00092">
    <property type="entry name" value="VWA"/>
    <property type="match status" value="1"/>
</dbReference>
<dbReference type="InterPro" id="IPR002035">
    <property type="entry name" value="VWF_A"/>
</dbReference>